<dbReference type="Gene3D" id="3.90.230.10">
    <property type="entry name" value="Creatinase/methionine aminopeptidase superfamily"/>
    <property type="match status" value="1"/>
</dbReference>
<feature type="domain" description="Creatinase N-terminal" evidence="7">
    <location>
        <begin position="13"/>
        <end position="145"/>
    </location>
</feature>
<dbReference type="GO" id="GO:0008235">
    <property type="term" value="F:metalloexopeptidase activity"/>
    <property type="evidence" value="ECO:0007669"/>
    <property type="project" value="UniProtKB-ARBA"/>
</dbReference>
<reference evidence="8" key="1">
    <citation type="submission" date="2018-07" db="EMBL/GenBank/DDBJ databases">
        <authorList>
            <person name="Somerville V."/>
        </authorList>
    </citation>
    <scope>NUCLEOTIDE SEQUENCE</scope>
    <source>
        <strain evidence="8">NWC_2_2</strain>
    </source>
</reference>
<proteinExistence type="inferred from homology"/>
<dbReference type="PANTHER" id="PTHR46112:SF10">
    <property type="entry name" value="DIPEPTIDASE YKVY-RELATED"/>
    <property type="match status" value="1"/>
</dbReference>
<gene>
    <name evidence="8" type="ORF">DQL93_02835</name>
</gene>
<dbReference type="GO" id="GO:0046872">
    <property type="term" value="F:metal ion binding"/>
    <property type="evidence" value="ECO:0007669"/>
    <property type="project" value="UniProtKB-KW"/>
</dbReference>
<dbReference type="InterPro" id="IPR001131">
    <property type="entry name" value="Peptidase_M24B_aminopep-P_CS"/>
</dbReference>
<evidence type="ECO:0000256" key="3">
    <source>
        <dbReference type="ARBA" id="ARBA00022723"/>
    </source>
</evidence>
<dbReference type="InterPro" id="IPR036005">
    <property type="entry name" value="Creatinase/aminopeptidase-like"/>
</dbReference>
<keyword evidence="4" id="KW-0378">Hydrolase</keyword>
<dbReference type="InterPro" id="IPR050659">
    <property type="entry name" value="Peptidase_M24B"/>
</dbReference>
<dbReference type="EMBL" id="CP031023">
    <property type="protein sequence ID" value="AZA15625.1"/>
    <property type="molecule type" value="Genomic_DNA"/>
</dbReference>
<name>A0A3G6K5F2_LACDL</name>
<comment type="similarity">
    <text evidence="2">Belongs to the peptidase M24B family.</text>
</comment>
<dbReference type="InterPro" id="IPR000994">
    <property type="entry name" value="Pept_M24"/>
</dbReference>
<dbReference type="PRINTS" id="PR00599">
    <property type="entry name" value="MAPEPTIDASE"/>
</dbReference>
<dbReference type="InterPro" id="IPR029149">
    <property type="entry name" value="Creatin/AminoP/Spt16_N"/>
</dbReference>
<evidence type="ECO:0000256" key="5">
    <source>
        <dbReference type="ARBA" id="ARBA00023211"/>
    </source>
</evidence>
<dbReference type="AlphaFoldDB" id="A0A3G6K5F2"/>
<evidence type="ECO:0000256" key="4">
    <source>
        <dbReference type="ARBA" id="ARBA00022801"/>
    </source>
</evidence>
<organism evidence="8">
    <name type="scientific">Lactobacillus delbrueckii subsp. lactis</name>
    <dbReference type="NCBI Taxonomy" id="29397"/>
    <lineage>
        <taxon>Bacteria</taxon>
        <taxon>Bacillati</taxon>
        <taxon>Bacillota</taxon>
        <taxon>Bacilli</taxon>
        <taxon>Lactobacillales</taxon>
        <taxon>Lactobacillaceae</taxon>
        <taxon>Lactobacillus</taxon>
    </lineage>
</organism>
<dbReference type="SUPFAM" id="SSF53092">
    <property type="entry name" value="Creatinase/prolidase N-terminal domain"/>
    <property type="match status" value="1"/>
</dbReference>
<keyword evidence="8" id="KW-0645">Protease</keyword>
<evidence type="ECO:0000256" key="1">
    <source>
        <dbReference type="ARBA" id="ARBA00001936"/>
    </source>
</evidence>
<evidence type="ECO:0000259" key="7">
    <source>
        <dbReference type="Pfam" id="PF01321"/>
    </source>
</evidence>
<dbReference type="InterPro" id="IPR000587">
    <property type="entry name" value="Creatinase_N"/>
</dbReference>
<dbReference type="RefSeq" id="WP_138490763.1">
    <property type="nucleotide sequence ID" value="NZ_CP046131.1"/>
</dbReference>
<keyword evidence="3" id="KW-0479">Metal-binding</keyword>
<feature type="domain" description="Peptidase M24" evidence="6">
    <location>
        <begin position="152"/>
        <end position="352"/>
    </location>
</feature>
<keyword evidence="5" id="KW-0464">Manganese</keyword>
<sequence length="373" mass="41109">MKEERKLTWEEHLAALTSYLDEKGIDLAYVAEPVDIAYLTGYSSWTEERVCALLVSRTGQALLLAPAINEGEVKQTSWADRACFYQDGENPWEKAKERMTAWPKGFWALEARAVTLSHYREIKEVFPEANLAADISTWLARQRMIKSPAEIEKLQAAGRLADQALDLAFALLKAGQGMSESELALELDYQLKKKGMGDLSFPLIVQAGESAASISGLPSQKGVQAGDIVIFDLGIMKDGYASDVSRTVALGEISPAKWEIYETVRLAQETAARAARPGMTVGELDQVVRGVIEEAGYGQYFTHRLGHGIGMQVHEPVNLEPRSKQKLEAGMCFSIEPGIYLPGVGGVRIEDCGWLGEDGFHPFTKTRKDLLLL</sequence>
<evidence type="ECO:0000259" key="6">
    <source>
        <dbReference type="Pfam" id="PF00557"/>
    </source>
</evidence>
<comment type="cofactor">
    <cofactor evidence="1">
        <name>Mn(2+)</name>
        <dbReference type="ChEBI" id="CHEBI:29035"/>
    </cofactor>
</comment>
<dbReference type="PROSITE" id="PS00491">
    <property type="entry name" value="PROLINE_PEPTIDASE"/>
    <property type="match status" value="1"/>
</dbReference>
<evidence type="ECO:0000313" key="8">
    <source>
        <dbReference type="EMBL" id="AZA15625.1"/>
    </source>
</evidence>
<dbReference type="Pfam" id="PF01321">
    <property type="entry name" value="Creatinase_N"/>
    <property type="match status" value="1"/>
</dbReference>
<accession>A0A3G6K5F2</accession>
<dbReference type="CDD" id="cd01092">
    <property type="entry name" value="APP-like"/>
    <property type="match status" value="1"/>
</dbReference>
<dbReference type="Gene3D" id="3.40.350.10">
    <property type="entry name" value="Creatinase/prolidase N-terminal domain"/>
    <property type="match status" value="1"/>
</dbReference>
<dbReference type="SUPFAM" id="SSF55920">
    <property type="entry name" value="Creatinase/aminopeptidase"/>
    <property type="match status" value="1"/>
</dbReference>
<dbReference type="InterPro" id="IPR001714">
    <property type="entry name" value="Pept_M24_MAP"/>
</dbReference>
<dbReference type="GO" id="GO:0004177">
    <property type="term" value="F:aminopeptidase activity"/>
    <property type="evidence" value="ECO:0007669"/>
    <property type="project" value="UniProtKB-KW"/>
</dbReference>
<dbReference type="PANTHER" id="PTHR46112">
    <property type="entry name" value="AMINOPEPTIDASE"/>
    <property type="match status" value="1"/>
</dbReference>
<evidence type="ECO:0000256" key="2">
    <source>
        <dbReference type="ARBA" id="ARBA00008766"/>
    </source>
</evidence>
<keyword evidence="8" id="KW-0031">Aminopeptidase</keyword>
<protein>
    <submittedName>
        <fullName evidence="8">Aminopeptidase P family protein</fullName>
    </submittedName>
</protein>
<dbReference type="Pfam" id="PF00557">
    <property type="entry name" value="Peptidase_M24"/>
    <property type="match status" value="1"/>
</dbReference>